<accession>A0AAE4RYY8</accession>
<evidence type="ECO:0000313" key="2">
    <source>
        <dbReference type="EMBL" id="MDU0261840.1"/>
    </source>
</evidence>
<comment type="caution">
    <text evidence="2">The sequence shown here is derived from an EMBL/GenBank/DDBJ whole genome shotgun (WGS) entry which is preliminary data.</text>
</comment>
<dbReference type="AlphaFoldDB" id="A0AAE4RYY8"/>
<reference evidence="2" key="1">
    <citation type="submission" date="2023-10" db="EMBL/GenBank/DDBJ databases">
        <title>Genome Sequence of the Bacteria from From Gut Wall in Crohn's Disease.</title>
        <authorList>
            <person name="Rodriguez-Palacios A."/>
        </authorList>
    </citation>
    <scope>NUCLEOTIDE SEQUENCE</scope>
    <source>
        <strain evidence="2">CavFT-hAR58</strain>
    </source>
</reference>
<evidence type="ECO:0000256" key="1">
    <source>
        <dbReference type="SAM" id="Phobius"/>
    </source>
</evidence>
<evidence type="ECO:0000313" key="3">
    <source>
        <dbReference type="Proteomes" id="UP001181347"/>
    </source>
</evidence>
<feature type="transmembrane region" description="Helical" evidence="1">
    <location>
        <begin position="12"/>
        <end position="33"/>
    </location>
</feature>
<organism evidence="2 3">
    <name type="scientific">Alistipes finegoldii</name>
    <dbReference type="NCBI Taxonomy" id="214856"/>
    <lineage>
        <taxon>Bacteria</taxon>
        <taxon>Pseudomonadati</taxon>
        <taxon>Bacteroidota</taxon>
        <taxon>Bacteroidia</taxon>
        <taxon>Bacteroidales</taxon>
        <taxon>Rikenellaceae</taxon>
        <taxon>Alistipes</taxon>
    </lineage>
</organism>
<feature type="transmembrane region" description="Helical" evidence="1">
    <location>
        <begin position="165"/>
        <end position="194"/>
    </location>
</feature>
<proteinExistence type="predicted"/>
<keyword evidence="1" id="KW-1133">Transmembrane helix</keyword>
<feature type="transmembrane region" description="Helical" evidence="1">
    <location>
        <begin position="127"/>
        <end position="159"/>
    </location>
</feature>
<dbReference type="EMBL" id="JAWDES010000007">
    <property type="protein sequence ID" value="MDU0261840.1"/>
    <property type="molecule type" value="Genomic_DNA"/>
</dbReference>
<dbReference type="Proteomes" id="UP001181347">
    <property type="component" value="Unassembled WGS sequence"/>
</dbReference>
<gene>
    <name evidence="2" type="ORF">RVH17_17310</name>
</gene>
<protein>
    <submittedName>
        <fullName evidence="2">Zinc ribbon domain-containing protein</fullName>
    </submittedName>
</protein>
<name>A0AAE4RYY8_9BACT</name>
<dbReference type="RefSeq" id="WP_014774755.1">
    <property type="nucleotide sequence ID" value="NZ_BAAFKU010000026.1"/>
</dbReference>
<sequence length="195" mass="21219">MEEFYSPVWQEYLGGVSGIVFTIIIILLFVFTFRYLRKKPISPTAPSQVPQAPDELPTVETSQPEPLLIHCPACGTEISRYAPSCLKCGHPICPTTNPRTTSPTDHNQTIIIQQPVRQSNGTGTAGFVLSLIALILPWFPGVGWVVWFLGFILSFIGIFKSPRGLAITGFIISIIDLIILVALVGTLAGIASILL</sequence>
<keyword evidence="1" id="KW-0472">Membrane</keyword>
<keyword evidence="1" id="KW-0812">Transmembrane</keyword>